<evidence type="ECO:0000259" key="5">
    <source>
        <dbReference type="PROSITE" id="PS50222"/>
    </source>
</evidence>
<name>R0G0D9_9BRAS</name>
<comment type="function">
    <text evidence="1">Potential calcium sensor.</text>
</comment>
<gene>
    <name evidence="6" type="ORF">CARUB_v10025116mg</name>
</gene>
<dbReference type="InterPro" id="IPR018247">
    <property type="entry name" value="EF_Hand_1_Ca_BS"/>
</dbReference>
<dbReference type="InterPro" id="IPR011992">
    <property type="entry name" value="EF-hand-dom_pair"/>
</dbReference>
<evidence type="ECO:0000256" key="4">
    <source>
        <dbReference type="ARBA" id="ARBA00022837"/>
    </source>
</evidence>
<keyword evidence="2" id="KW-0479">Metal-binding</keyword>
<evidence type="ECO:0000256" key="3">
    <source>
        <dbReference type="ARBA" id="ARBA00022737"/>
    </source>
</evidence>
<protein>
    <recommendedName>
        <fullName evidence="5">EF-hand domain-containing protein</fullName>
    </recommendedName>
</protein>
<dbReference type="OrthoDB" id="26525at2759"/>
<dbReference type="KEGG" id="crb:17888506"/>
<dbReference type="STRING" id="81985.R0G0D9"/>
<keyword evidence="7" id="KW-1185">Reference proteome</keyword>
<dbReference type="PROSITE" id="PS50222">
    <property type="entry name" value="EF_HAND_2"/>
    <property type="match status" value="4"/>
</dbReference>
<dbReference type="InterPro" id="IPR039647">
    <property type="entry name" value="EF_hand_pair_protein_CML-like"/>
</dbReference>
<evidence type="ECO:0000256" key="2">
    <source>
        <dbReference type="ARBA" id="ARBA00022723"/>
    </source>
</evidence>
<dbReference type="PROSITE" id="PS00018">
    <property type="entry name" value="EF_HAND_1"/>
    <property type="match status" value="2"/>
</dbReference>
<dbReference type="Pfam" id="PF13499">
    <property type="entry name" value="EF-hand_7"/>
    <property type="match status" value="2"/>
</dbReference>
<feature type="domain" description="EF-hand" evidence="5">
    <location>
        <begin position="34"/>
        <end position="69"/>
    </location>
</feature>
<dbReference type="GO" id="GO:0005509">
    <property type="term" value="F:calcium ion binding"/>
    <property type="evidence" value="ECO:0007669"/>
    <property type="project" value="InterPro"/>
</dbReference>
<feature type="domain" description="EF-hand" evidence="5">
    <location>
        <begin position="109"/>
        <end position="144"/>
    </location>
</feature>
<evidence type="ECO:0000256" key="1">
    <source>
        <dbReference type="ARBA" id="ARBA00003291"/>
    </source>
</evidence>
<feature type="domain" description="EF-hand" evidence="5">
    <location>
        <begin position="73"/>
        <end position="108"/>
    </location>
</feature>
<dbReference type="CDD" id="cd00051">
    <property type="entry name" value="EFh"/>
    <property type="match status" value="1"/>
</dbReference>
<organism evidence="6 7">
    <name type="scientific">Capsella rubella</name>
    <dbReference type="NCBI Taxonomy" id="81985"/>
    <lineage>
        <taxon>Eukaryota</taxon>
        <taxon>Viridiplantae</taxon>
        <taxon>Streptophyta</taxon>
        <taxon>Embryophyta</taxon>
        <taxon>Tracheophyta</taxon>
        <taxon>Spermatophyta</taxon>
        <taxon>Magnoliopsida</taxon>
        <taxon>eudicotyledons</taxon>
        <taxon>Gunneridae</taxon>
        <taxon>Pentapetalae</taxon>
        <taxon>rosids</taxon>
        <taxon>malvids</taxon>
        <taxon>Brassicales</taxon>
        <taxon>Brassicaceae</taxon>
        <taxon>Camelineae</taxon>
        <taxon>Capsella</taxon>
    </lineage>
</organism>
<keyword evidence="4" id="KW-0106">Calcium</keyword>
<dbReference type="SUPFAM" id="SSF47473">
    <property type="entry name" value="EF-hand"/>
    <property type="match status" value="1"/>
</dbReference>
<dbReference type="SMART" id="SM00054">
    <property type="entry name" value="EFh"/>
    <property type="match status" value="4"/>
</dbReference>
<reference evidence="7" key="1">
    <citation type="journal article" date="2013" name="Nat. Genet.">
        <title>The Capsella rubella genome and the genomic consequences of rapid mating system evolution.</title>
        <authorList>
            <person name="Slotte T."/>
            <person name="Hazzouri K.M."/>
            <person name="Agren J.A."/>
            <person name="Koenig D."/>
            <person name="Maumus F."/>
            <person name="Guo Y.L."/>
            <person name="Steige K."/>
            <person name="Platts A.E."/>
            <person name="Escobar J.S."/>
            <person name="Newman L.K."/>
            <person name="Wang W."/>
            <person name="Mandakova T."/>
            <person name="Vello E."/>
            <person name="Smith L.M."/>
            <person name="Henz S.R."/>
            <person name="Steffen J."/>
            <person name="Takuno S."/>
            <person name="Brandvain Y."/>
            <person name="Coop G."/>
            <person name="Andolfatto P."/>
            <person name="Hu T.T."/>
            <person name="Blanchette M."/>
            <person name="Clark R.M."/>
            <person name="Quesneville H."/>
            <person name="Nordborg M."/>
            <person name="Gaut B.S."/>
            <person name="Lysak M.A."/>
            <person name="Jenkins J."/>
            <person name="Grimwood J."/>
            <person name="Chapman J."/>
            <person name="Prochnik S."/>
            <person name="Shu S."/>
            <person name="Rokhsar D."/>
            <person name="Schmutz J."/>
            <person name="Weigel D."/>
            <person name="Wright S.I."/>
        </authorList>
    </citation>
    <scope>NUCLEOTIDE SEQUENCE [LARGE SCALE GENOMIC DNA]</scope>
    <source>
        <strain evidence="7">cv. Monte Gargano</strain>
    </source>
</reference>
<dbReference type="InterPro" id="IPR002048">
    <property type="entry name" value="EF_hand_dom"/>
</dbReference>
<dbReference type="EMBL" id="KB870808">
    <property type="protein sequence ID" value="EOA28872.1"/>
    <property type="molecule type" value="Genomic_DNA"/>
</dbReference>
<sequence>MSVAQIFERIDKNRDGKISWNEFAEEIRVFSRSITSEELDKMFRVLDVDGDVQIDVVEFASCLVIDGGGEQNDEETVLKGAFDLYDMDGDGKISASEIHVMLKRLGEKHTMEECVVMVQAVDADEDGFVNFEKIKTMMSSNHKKSL</sequence>
<dbReference type="PANTHER" id="PTHR10891">
    <property type="entry name" value="EF-HAND CALCIUM-BINDING DOMAIN CONTAINING PROTEIN"/>
    <property type="match status" value="1"/>
</dbReference>
<proteinExistence type="predicted"/>
<keyword evidence="3" id="KW-0677">Repeat</keyword>
<dbReference type="FunFam" id="1.10.238.10:FF:000353">
    <property type="entry name" value="Probable calcium-binding protein CML31"/>
    <property type="match status" value="1"/>
</dbReference>
<accession>R0G0D9</accession>
<feature type="domain" description="EF-hand" evidence="5">
    <location>
        <begin position="1"/>
        <end position="33"/>
    </location>
</feature>
<dbReference type="Proteomes" id="UP000029121">
    <property type="component" value="Unassembled WGS sequence"/>
</dbReference>
<evidence type="ECO:0000313" key="7">
    <source>
        <dbReference type="Proteomes" id="UP000029121"/>
    </source>
</evidence>
<dbReference type="eggNOG" id="KOG0027">
    <property type="taxonomic scope" value="Eukaryota"/>
</dbReference>
<dbReference type="AlphaFoldDB" id="R0G0D9"/>
<dbReference type="Gene3D" id="1.10.238.10">
    <property type="entry name" value="EF-hand"/>
    <property type="match status" value="2"/>
</dbReference>
<evidence type="ECO:0000313" key="6">
    <source>
        <dbReference type="EMBL" id="EOA28872.1"/>
    </source>
</evidence>